<keyword evidence="6 7" id="KW-0472">Membrane</keyword>
<dbReference type="STRING" id="909613.UO65_4537"/>
<dbReference type="PATRIC" id="fig|909613.9.peg.4539"/>
<evidence type="ECO:0000313" key="9">
    <source>
        <dbReference type="EMBL" id="EWC60190.1"/>
    </source>
</evidence>
<name>W7IH30_9PSEU</name>
<feature type="transmembrane region" description="Helical" evidence="7">
    <location>
        <begin position="81"/>
        <end position="104"/>
    </location>
</feature>
<keyword evidence="5 7" id="KW-1133">Transmembrane helix</keyword>
<dbReference type="RefSeq" id="WP_233427793.1">
    <property type="nucleotide sequence ID" value="NZ_AYXG01000169.1"/>
</dbReference>
<dbReference type="SUPFAM" id="SSF161098">
    <property type="entry name" value="MetI-like"/>
    <property type="match status" value="1"/>
</dbReference>
<comment type="subcellular location">
    <subcellularLocation>
        <location evidence="1 7">Cell membrane</location>
        <topology evidence="1 7">Multi-pass membrane protein</topology>
    </subcellularLocation>
</comment>
<dbReference type="PANTHER" id="PTHR43386">
    <property type="entry name" value="OLIGOPEPTIDE TRANSPORT SYSTEM PERMEASE PROTEIN APPC"/>
    <property type="match status" value="1"/>
</dbReference>
<feature type="transmembrane region" description="Helical" evidence="7">
    <location>
        <begin position="20"/>
        <end position="39"/>
    </location>
</feature>
<dbReference type="PROSITE" id="PS50928">
    <property type="entry name" value="ABC_TM1"/>
    <property type="match status" value="1"/>
</dbReference>
<evidence type="ECO:0000256" key="5">
    <source>
        <dbReference type="ARBA" id="ARBA00022989"/>
    </source>
</evidence>
<dbReference type="Proteomes" id="UP000019277">
    <property type="component" value="Unassembled WGS sequence"/>
</dbReference>
<dbReference type="eggNOG" id="COG1173">
    <property type="taxonomic scope" value="Bacteria"/>
</dbReference>
<dbReference type="PANTHER" id="PTHR43386:SF1">
    <property type="entry name" value="D,D-DIPEPTIDE TRANSPORT SYSTEM PERMEASE PROTEIN DDPC-RELATED"/>
    <property type="match status" value="1"/>
</dbReference>
<evidence type="ECO:0000313" key="10">
    <source>
        <dbReference type="Proteomes" id="UP000019277"/>
    </source>
</evidence>
<keyword evidence="2 7" id="KW-0813">Transport</keyword>
<dbReference type="InterPro" id="IPR035906">
    <property type="entry name" value="MetI-like_sf"/>
</dbReference>
<feature type="transmembrane region" description="Helical" evidence="7">
    <location>
        <begin position="111"/>
        <end position="134"/>
    </location>
</feature>
<dbReference type="GO" id="GO:0055085">
    <property type="term" value="P:transmembrane transport"/>
    <property type="evidence" value="ECO:0007669"/>
    <property type="project" value="InterPro"/>
</dbReference>
<proteinExistence type="inferred from homology"/>
<accession>W7IH30</accession>
<feature type="transmembrane region" description="Helical" evidence="7">
    <location>
        <begin position="194"/>
        <end position="221"/>
    </location>
</feature>
<dbReference type="EMBL" id="AYXG01000169">
    <property type="protein sequence ID" value="EWC60190.1"/>
    <property type="molecule type" value="Genomic_DNA"/>
</dbReference>
<reference evidence="9 10" key="1">
    <citation type="journal article" date="2014" name="Genome Announc.">
        <title>Draft Genome Sequence of the Antitrypanosomally Active Sponge-Associated Bacterium Actinokineospora sp. Strain EG49.</title>
        <authorList>
            <person name="Harjes J."/>
            <person name="Ryu T."/>
            <person name="Abdelmohsen U.R."/>
            <person name="Moitinho-Silva L."/>
            <person name="Horn H."/>
            <person name="Ravasi T."/>
            <person name="Hentschel U."/>
        </authorList>
    </citation>
    <scope>NUCLEOTIDE SEQUENCE [LARGE SCALE GENOMIC DNA]</scope>
    <source>
        <strain evidence="9 10">EG49</strain>
    </source>
</reference>
<protein>
    <submittedName>
        <fullName evidence="9">Dipeptide transport system permease protein DppC</fullName>
    </submittedName>
</protein>
<keyword evidence="3" id="KW-1003">Cell membrane</keyword>
<dbReference type="InterPro" id="IPR050366">
    <property type="entry name" value="BP-dependent_transpt_permease"/>
</dbReference>
<feature type="transmembrane region" description="Helical" evidence="7">
    <location>
        <begin position="140"/>
        <end position="159"/>
    </location>
</feature>
<evidence type="ECO:0000256" key="3">
    <source>
        <dbReference type="ARBA" id="ARBA00022475"/>
    </source>
</evidence>
<dbReference type="InterPro" id="IPR000515">
    <property type="entry name" value="MetI-like"/>
</dbReference>
<evidence type="ECO:0000259" key="8">
    <source>
        <dbReference type="PROSITE" id="PS50928"/>
    </source>
</evidence>
<comment type="similarity">
    <text evidence="7">Belongs to the binding-protein-dependent transport system permease family.</text>
</comment>
<evidence type="ECO:0000256" key="2">
    <source>
        <dbReference type="ARBA" id="ARBA00022448"/>
    </source>
</evidence>
<dbReference type="Gene3D" id="1.10.3720.10">
    <property type="entry name" value="MetI-like"/>
    <property type="match status" value="1"/>
</dbReference>
<dbReference type="AlphaFoldDB" id="W7IH30"/>
<evidence type="ECO:0000256" key="4">
    <source>
        <dbReference type="ARBA" id="ARBA00022692"/>
    </source>
</evidence>
<comment type="caution">
    <text evidence="9">The sequence shown here is derived from an EMBL/GenBank/DDBJ whole genome shotgun (WGS) entry which is preliminary data.</text>
</comment>
<feature type="transmembrane region" description="Helical" evidence="7">
    <location>
        <begin position="241"/>
        <end position="266"/>
    </location>
</feature>
<gene>
    <name evidence="9" type="ORF">UO65_4537</name>
</gene>
<dbReference type="Pfam" id="PF00528">
    <property type="entry name" value="BPD_transp_1"/>
    <property type="match status" value="1"/>
</dbReference>
<evidence type="ECO:0000256" key="7">
    <source>
        <dbReference type="RuleBase" id="RU363032"/>
    </source>
</evidence>
<dbReference type="CDD" id="cd06261">
    <property type="entry name" value="TM_PBP2"/>
    <property type="match status" value="1"/>
</dbReference>
<keyword evidence="10" id="KW-1185">Reference proteome</keyword>
<keyword evidence="4 7" id="KW-0812">Transmembrane</keyword>
<organism evidence="9 10">
    <name type="scientific">Actinokineospora spheciospongiae</name>
    <dbReference type="NCBI Taxonomy" id="909613"/>
    <lineage>
        <taxon>Bacteria</taxon>
        <taxon>Bacillati</taxon>
        <taxon>Actinomycetota</taxon>
        <taxon>Actinomycetes</taxon>
        <taxon>Pseudonocardiales</taxon>
        <taxon>Pseudonocardiaceae</taxon>
        <taxon>Actinokineospora</taxon>
    </lineage>
</organism>
<feature type="domain" description="ABC transmembrane type-1" evidence="8">
    <location>
        <begin position="77"/>
        <end position="266"/>
    </location>
</feature>
<sequence length="281" mass="29324">MTALRVLRLVARRPTGAFGLVWLGLLTVGAVVSLFWTPFDPQRTDPGSAWLLPFTDGHVLGTDRIGHDQFSQLLVGARETLVVAVCSALVAAVVGLALGLVAALGPRWVGFSAVALIDILVAFPTLLLAMVLAAVYGSSLGTVVVAIGIGFGVAVARVARAEITAVRGTDYVLAARVGGAGTGRIIRRHLLPNIAPTLIVQLSLVMALAVLVEAALTYLGYGSAPSSPSWGGMLHEQQAHIAARPLLVIWPGLAVALTVLAFNLLGDALREATDPRLVRTR</sequence>
<evidence type="ECO:0000256" key="1">
    <source>
        <dbReference type="ARBA" id="ARBA00004651"/>
    </source>
</evidence>
<evidence type="ECO:0000256" key="6">
    <source>
        <dbReference type="ARBA" id="ARBA00023136"/>
    </source>
</evidence>
<dbReference type="GO" id="GO:0005886">
    <property type="term" value="C:plasma membrane"/>
    <property type="evidence" value="ECO:0007669"/>
    <property type="project" value="UniProtKB-SubCell"/>
</dbReference>